<dbReference type="PANTHER" id="PTHR14944:SF3">
    <property type="entry name" value="SI:CH73-71D17.2"/>
    <property type="match status" value="1"/>
</dbReference>
<name>A0A3B1IZQ6_ASTMX</name>
<evidence type="ECO:0000313" key="2">
    <source>
        <dbReference type="Proteomes" id="UP000018467"/>
    </source>
</evidence>
<dbReference type="AlphaFoldDB" id="A0A3B1IZQ6"/>
<dbReference type="InterPro" id="IPR012340">
    <property type="entry name" value="NA-bd_OB-fold"/>
</dbReference>
<reference evidence="2" key="2">
    <citation type="journal article" date="2014" name="Nat. Commun.">
        <title>The cavefish genome reveals candidate genes for eye loss.</title>
        <authorList>
            <person name="McGaugh S.E."/>
            <person name="Gross J.B."/>
            <person name="Aken B."/>
            <person name="Blin M."/>
            <person name="Borowsky R."/>
            <person name="Chalopin D."/>
            <person name="Hinaux H."/>
            <person name="Jeffery W.R."/>
            <person name="Keene A."/>
            <person name="Ma L."/>
            <person name="Minx P."/>
            <person name="Murphy D."/>
            <person name="O'Quin K.E."/>
            <person name="Retaux S."/>
            <person name="Rohner N."/>
            <person name="Searle S.M."/>
            <person name="Stahl B.A."/>
            <person name="Tabin C."/>
            <person name="Volff J.N."/>
            <person name="Yoshizawa M."/>
            <person name="Warren W.C."/>
        </authorList>
    </citation>
    <scope>NUCLEOTIDE SEQUENCE [LARGE SCALE GENOMIC DNA]</scope>
    <source>
        <strain evidence="2">female</strain>
    </source>
</reference>
<protein>
    <submittedName>
        <fullName evidence="1">Si:ch73-71d17.2</fullName>
    </submittedName>
</protein>
<keyword evidence="2" id="KW-1185">Reference proteome</keyword>
<accession>A0A3B1IZQ6</accession>
<dbReference type="GeneTree" id="ENSGT00390000005094"/>
<dbReference type="Ensembl" id="ENSAMXT00000046242.1">
    <property type="protein sequence ID" value="ENSAMXP00000034624.1"/>
    <property type="gene ID" value="ENSAMXG00000007388.2"/>
</dbReference>
<dbReference type="Gene3D" id="2.40.50.140">
    <property type="entry name" value="Nucleic acid-binding proteins"/>
    <property type="match status" value="1"/>
</dbReference>
<dbReference type="Bgee" id="ENSAMXG00000007388">
    <property type="expression patterns" value="Expressed in testis and 14 other cell types or tissues"/>
</dbReference>
<dbReference type="GO" id="GO:0003697">
    <property type="term" value="F:single-stranded DNA binding"/>
    <property type="evidence" value="ECO:0007669"/>
    <property type="project" value="InterPro"/>
</dbReference>
<dbReference type="PANTHER" id="PTHR14944">
    <property type="entry name" value="RPA-RELATED PROTEIN RADX"/>
    <property type="match status" value="1"/>
</dbReference>
<dbReference type="Pfam" id="PF17659">
    <property type="entry name" value="RADX"/>
    <property type="match status" value="1"/>
</dbReference>
<proteinExistence type="predicted"/>
<sequence>MAAASGDSGCCSLERCVNRLIAAGSPSVRTKSQAEPLYLLSLQRYGRDPDSSLLFPDSVSVSESLFDATVTEGHCRLRVSLDPSLNRLVHRNQLRCGSALRSVVFSGGGGGGDPRTEGRTFHICSLEVDSASGGDAALRALSSVSVTSLPWLGSEPSLLPLRARRSSYLPLWNNHDFTGEVWKDTPPCEHGEDDRPVVSLAALRRHFLNGSRRPRGSLCVRILHKSRLMYYGKAEQSSECPYKAELQVADGSLSVSVVLWNTVCLDWYRCLQPGQVLRLSRYRVKESYGSRSGQDTEPNIGTVKLQLHKLWNTISCCCTFSHFISLNSRNPAAKISIVPKQHISSEWSLPDLPHNFLCG</sequence>
<dbReference type="Proteomes" id="UP000018467">
    <property type="component" value="Unassembled WGS sequence"/>
</dbReference>
<evidence type="ECO:0000313" key="1">
    <source>
        <dbReference type="Ensembl" id="ENSAMXP00000034624.1"/>
    </source>
</evidence>
<dbReference type="InterPro" id="IPR040893">
    <property type="entry name" value="RADX"/>
</dbReference>
<reference evidence="2" key="1">
    <citation type="submission" date="2013-03" db="EMBL/GenBank/DDBJ databases">
        <authorList>
            <person name="Jeffery W."/>
            <person name="Warren W."/>
            <person name="Wilson R.K."/>
        </authorList>
    </citation>
    <scope>NUCLEOTIDE SEQUENCE</scope>
    <source>
        <strain evidence="2">female</strain>
    </source>
</reference>
<dbReference type="SUPFAM" id="SSF50249">
    <property type="entry name" value="Nucleic acid-binding proteins"/>
    <property type="match status" value="1"/>
</dbReference>
<reference evidence="1" key="4">
    <citation type="submission" date="2025-09" db="UniProtKB">
        <authorList>
            <consortium name="Ensembl"/>
        </authorList>
    </citation>
    <scope>IDENTIFICATION</scope>
</reference>
<organism evidence="1 2">
    <name type="scientific">Astyanax mexicanus</name>
    <name type="common">Blind cave fish</name>
    <name type="synonym">Astyanax fasciatus mexicanus</name>
    <dbReference type="NCBI Taxonomy" id="7994"/>
    <lineage>
        <taxon>Eukaryota</taxon>
        <taxon>Metazoa</taxon>
        <taxon>Chordata</taxon>
        <taxon>Craniata</taxon>
        <taxon>Vertebrata</taxon>
        <taxon>Euteleostomi</taxon>
        <taxon>Actinopterygii</taxon>
        <taxon>Neopterygii</taxon>
        <taxon>Teleostei</taxon>
        <taxon>Ostariophysi</taxon>
        <taxon>Characiformes</taxon>
        <taxon>Characoidei</taxon>
        <taxon>Acestrorhamphidae</taxon>
        <taxon>Acestrorhamphinae</taxon>
        <taxon>Astyanax</taxon>
    </lineage>
</organism>
<reference evidence="1" key="3">
    <citation type="submission" date="2025-08" db="UniProtKB">
        <authorList>
            <consortium name="Ensembl"/>
        </authorList>
    </citation>
    <scope>IDENTIFICATION</scope>
</reference>